<evidence type="ECO:0000313" key="1">
    <source>
        <dbReference type="EMBL" id="KAK1136613.1"/>
    </source>
</evidence>
<organism evidence="1 2">
    <name type="scientific">Melipona bicolor</name>
    <dbReference type="NCBI Taxonomy" id="60889"/>
    <lineage>
        <taxon>Eukaryota</taxon>
        <taxon>Metazoa</taxon>
        <taxon>Ecdysozoa</taxon>
        <taxon>Arthropoda</taxon>
        <taxon>Hexapoda</taxon>
        <taxon>Insecta</taxon>
        <taxon>Pterygota</taxon>
        <taxon>Neoptera</taxon>
        <taxon>Endopterygota</taxon>
        <taxon>Hymenoptera</taxon>
        <taxon>Apocrita</taxon>
        <taxon>Aculeata</taxon>
        <taxon>Apoidea</taxon>
        <taxon>Anthophila</taxon>
        <taxon>Apidae</taxon>
        <taxon>Melipona</taxon>
    </lineage>
</organism>
<dbReference type="Proteomes" id="UP001177670">
    <property type="component" value="Unassembled WGS sequence"/>
</dbReference>
<name>A0AA40GEZ7_9HYME</name>
<sequence>MEKSSDQRMLLRILAKPEEFAELAYELVIGLWLTVTRVLFSMAVITCLPYCMHPQIRGPP</sequence>
<gene>
    <name evidence="1" type="ORF">K0M31_001159</name>
</gene>
<comment type="caution">
    <text evidence="1">The sequence shown here is derived from an EMBL/GenBank/DDBJ whole genome shotgun (WGS) entry which is preliminary data.</text>
</comment>
<dbReference type="EMBL" id="JAHYIQ010000001">
    <property type="protein sequence ID" value="KAK1136613.1"/>
    <property type="molecule type" value="Genomic_DNA"/>
</dbReference>
<keyword evidence="2" id="KW-1185">Reference proteome</keyword>
<dbReference type="AlphaFoldDB" id="A0AA40GEZ7"/>
<protein>
    <submittedName>
        <fullName evidence="1">Uncharacterized protein</fullName>
    </submittedName>
</protein>
<reference evidence="1" key="1">
    <citation type="submission" date="2021-10" db="EMBL/GenBank/DDBJ databases">
        <title>Melipona bicolor Genome sequencing and assembly.</title>
        <authorList>
            <person name="Araujo N.S."/>
            <person name="Arias M.C."/>
        </authorList>
    </citation>
    <scope>NUCLEOTIDE SEQUENCE</scope>
    <source>
        <strain evidence="1">USP_2M_L1-L4_2017</strain>
        <tissue evidence="1">Whole body</tissue>
    </source>
</reference>
<evidence type="ECO:0000313" key="2">
    <source>
        <dbReference type="Proteomes" id="UP001177670"/>
    </source>
</evidence>
<proteinExistence type="predicted"/>
<accession>A0AA40GEZ7</accession>